<proteinExistence type="predicted"/>
<reference evidence="2" key="1">
    <citation type="journal article" date="2024" name="Proc. Natl. Acad. Sci. U.S.A.">
        <title>Extraordinary preservation of gene collinearity over three hundred million years revealed in homosporous lycophytes.</title>
        <authorList>
            <person name="Li C."/>
            <person name="Wickell D."/>
            <person name="Kuo L.Y."/>
            <person name="Chen X."/>
            <person name="Nie B."/>
            <person name="Liao X."/>
            <person name="Peng D."/>
            <person name="Ji J."/>
            <person name="Jenkins J."/>
            <person name="Williams M."/>
            <person name="Shu S."/>
            <person name="Plott C."/>
            <person name="Barry K."/>
            <person name="Rajasekar S."/>
            <person name="Grimwood J."/>
            <person name="Han X."/>
            <person name="Sun S."/>
            <person name="Hou Z."/>
            <person name="He W."/>
            <person name="Dai G."/>
            <person name="Sun C."/>
            <person name="Schmutz J."/>
            <person name="Leebens-Mack J.H."/>
            <person name="Li F.W."/>
            <person name="Wang L."/>
        </authorList>
    </citation>
    <scope>NUCLEOTIDE SEQUENCE [LARGE SCALE GENOMIC DNA]</scope>
    <source>
        <strain evidence="2">cv. PW_Plant_1</strain>
    </source>
</reference>
<dbReference type="Proteomes" id="UP001162992">
    <property type="component" value="Chromosome 2"/>
</dbReference>
<accession>A0ACC2EGK9</accession>
<dbReference type="EMBL" id="CM055093">
    <property type="protein sequence ID" value="KAJ7565693.1"/>
    <property type="molecule type" value="Genomic_DNA"/>
</dbReference>
<sequence length="1406" mass="152945">MAVQDVINSEPTQSPGSMYLAKCILKSSVVLHAVYGHIRSPATDDVVLGKETALELLVLVEDGSVQSVCEQLVFGTIKDLKVLPWNEQNQLFQPQAHGKDLLVLLSDSGKLSFLTFDTGLHRFLAVKHIHLSAPGNSLHELGWSLAIESRGHAIAVAAFQDRVAIFPTTSISESKMDDKGLSMNYQGILYPEEHPKSITAGKDEIGWGTLWSMTFVSTFFASKSSIDVVTDLVLAVLLYRKGSIGNEVQILVCNSRERKIEVKACYNPSGIPSSSPMAFHILEIPAVPGFILLFRPGDIVLIDVSIPSTPQTCAVIPLLSYIEDEGAHYSLEEEGTHLGDEEKSFSVAASALLELYTRAREGTEHVSNINEGRAEVGLANIEAPASSICTTVPHVYSWSWEPESLDHPPRLVIGLNTGEICFAIFSPGGSDKVKINISECLYKCSPCNSLLWTRGGFIAAMVEMGDGQILKLVDGRLVQQSLIQKLAPIIDFSLGDYYGEKQDQMFAACGVGEEGSIRVVRNGVSVEKLLSTPPLYPGVTGTWTMRICHTDQYHAFLVISFVEETRVLSVGLNFVDITEAVGFHPSSNTLACGLLEDGWVTQVCCTEVHVCAPTKAAHPAGMECIVPLCSSWKPQDHCISLGAVASQKVILSMSRPGLIILLSTSMTSAGVLELVEIQRCLLEAEVSCISIPQEDELVPVPVPPTIIGLLGGSKVSTFPDGVEVGKVCVVGTHKPSVELLSIVPGEMFSSVAVGVVSLVSSVGTAMSGCVPQDVRLVLFDRLYILTGLRNGMLLRYEWPDNCTTSVVSVDVPLKMDVENLSRVSDKHGDWGIGLVERSAQLHLIAVRRIGVSPVSLIPLQASLRADIIALSDRPWLLQTARHSQRIAYTSISFQPSTHVTPVSSLESPKGILFVAECSLHLVEMEHSKRLNVQKLPVKSTPRRVLYHSETKTLLVMHTETSQEGYNPISNITCVDPLSGTTHSCYKFENGEVAKSMQLWNTGNDQVLLVGTALISGRILMPSGEAESAKGRVIVFHLQPKRTDGDNRTFASYISCSAGSSSSYGSSSHCSDQTMSDIQDEDSKHGHKFAEGESWDLIFKSSVALPGVVLAVTPYMAQYILASASNSLFCLGFLSDAPKRLRKLSTIKTRFLITSIASHLTRIAVGDCRDGVLIYTYREDLRKLEQLYCDPMQRLVADCVLVDFDTPIATDRHGNFCALSCPSFSEEGNSPERNLKICCWYHIGEISMSIRKGSFAYKVPVEESMKICSGTSNILSDTADYSVVASTVLGSVFVFIRLTGEEYELLEAVQTRLAESPLAAPLLGNNHARFRGQGCPVGVKKALDGDMLGQFLELTSAQQEAVLNEQSEDVSDALSPVQPGLTPPLLCGRFPMERVLRLLERLHNSLT</sequence>
<gene>
    <name evidence="1" type="ORF">O6H91_02G071600</name>
</gene>
<protein>
    <submittedName>
        <fullName evidence="1">Uncharacterized protein</fullName>
    </submittedName>
</protein>
<evidence type="ECO:0000313" key="2">
    <source>
        <dbReference type="Proteomes" id="UP001162992"/>
    </source>
</evidence>
<keyword evidence="2" id="KW-1185">Reference proteome</keyword>
<evidence type="ECO:0000313" key="1">
    <source>
        <dbReference type="EMBL" id="KAJ7565693.1"/>
    </source>
</evidence>
<comment type="caution">
    <text evidence="1">The sequence shown here is derived from an EMBL/GenBank/DDBJ whole genome shotgun (WGS) entry which is preliminary data.</text>
</comment>
<name>A0ACC2EGK9_DIPCM</name>
<organism evidence="1 2">
    <name type="scientific">Diphasiastrum complanatum</name>
    <name type="common">Issler's clubmoss</name>
    <name type="synonym">Lycopodium complanatum</name>
    <dbReference type="NCBI Taxonomy" id="34168"/>
    <lineage>
        <taxon>Eukaryota</taxon>
        <taxon>Viridiplantae</taxon>
        <taxon>Streptophyta</taxon>
        <taxon>Embryophyta</taxon>
        <taxon>Tracheophyta</taxon>
        <taxon>Lycopodiopsida</taxon>
        <taxon>Lycopodiales</taxon>
        <taxon>Lycopodiaceae</taxon>
        <taxon>Lycopodioideae</taxon>
        <taxon>Diphasiastrum</taxon>
    </lineage>
</organism>